<keyword evidence="8" id="KW-1185">Reference proteome</keyword>
<evidence type="ECO:0000259" key="6">
    <source>
        <dbReference type="PROSITE" id="PS50811"/>
    </source>
</evidence>
<dbReference type="InterPro" id="IPR036576">
    <property type="entry name" value="WRKY_dom_sf"/>
</dbReference>
<name>A0AAD2DHR9_9LAMI</name>
<evidence type="ECO:0000256" key="1">
    <source>
        <dbReference type="ARBA" id="ARBA00004123"/>
    </source>
</evidence>
<dbReference type="FunFam" id="2.20.25.80:FF:000003">
    <property type="entry name" value="WRKY transcription factor 57"/>
    <property type="match status" value="1"/>
</dbReference>
<dbReference type="Proteomes" id="UP000834106">
    <property type="component" value="Chromosome 1"/>
</dbReference>
<sequence length="178" mass="20300">MENHPKLFLASSTTLGDAPALSSNMTGSNALDGVFYNSDVPDGFKREIRFPIAQVNDISFSKSVVPMENEVKSGKEKCAEKKPKKPRIAFRTRSKVDILDDGYRWRKYGQKAVKNQSFPRSYYRCTHEGCNVKKQVQRQSTDEGIVVTTYEGMHLHPVEKLSDNFEQILNQMQIYPAF</sequence>
<keyword evidence="4" id="KW-0804">Transcription</keyword>
<dbReference type="GO" id="GO:0043565">
    <property type="term" value="F:sequence-specific DNA binding"/>
    <property type="evidence" value="ECO:0007669"/>
    <property type="project" value="InterPro"/>
</dbReference>
<evidence type="ECO:0000256" key="4">
    <source>
        <dbReference type="ARBA" id="ARBA00023163"/>
    </source>
</evidence>
<evidence type="ECO:0000256" key="5">
    <source>
        <dbReference type="ARBA" id="ARBA00023242"/>
    </source>
</evidence>
<dbReference type="AlphaFoldDB" id="A0AAD2DHR9"/>
<dbReference type="PANTHER" id="PTHR31221">
    <property type="entry name" value="WRKY TRANSCRIPTION FACTOR PROTEIN 1-RELATED"/>
    <property type="match status" value="1"/>
</dbReference>
<dbReference type="GO" id="GO:0005634">
    <property type="term" value="C:nucleus"/>
    <property type="evidence" value="ECO:0007669"/>
    <property type="project" value="UniProtKB-SubCell"/>
</dbReference>
<evidence type="ECO:0000256" key="2">
    <source>
        <dbReference type="ARBA" id="ARBA00023015"/>
    </source>
</evidence>
<dbReference type="Gene3D" id="2.20.25.80">
    <property type="entry name" value="WRKY domain"/>
    <property type="match status" value="1"/>
</dbReference>
<dbReference type="EMBL" id="OU503036">
    <property type="protein sequence ID" value="CAI9752578.1"/>
    <property type="molecule type" value="Genomic_DNA"/>
</dbReference>
<dbReference type="SUPFAM" id="SSF118290">
    <property type="entry name" value="WRKY DNA-binding domain"/>
    <property type="match status" value="1"/>
</dbReference>
<keyword evidence="3" id="KW-0238">DNA-binding</keyword>
<proteinExistence type="predicted"/>
<keyword evidence="2" id="KW-0805">Transcription regulation</keyword>
<accession>A0AAD2DHR9</accession>
<reference evidence="7" key="1">
    <citation type="submission" date="2023-05" db="EMBL/GenBank/DDBJ databases">
        <authorList>
            <person name="Huff M."/>
        </authorList>
    </citation>
    <scope>NUCLEOTIDE SEQUENCE</scope>
</reference>
<dbReference type="SMART" id="SM00774">
    <property type="entry name" value="WRKY"/>
    <property type="match status" value="1"/>
</dbReference>
<protein>
    <recommendedName>
        <fullName evidence="6">WRKY domain-containing protein</fullName>
    </recommendedName>
</protein>
<dbReference type="InterPro" id="IPR003657">
    <property type="entry name" value="WRKY_dom"/>
</dbReference>
<feature type="domain" description="WRKY" evidence="6">
    <location>
        <begin position="94"/>
        <end position="159"/>
    </location>
</feature>
<dbReference type="Pfam" id="PF03106">
    <property type="entry name" value="WRKY"/>
    <property type="match status" value="1"/>
</dbReference>
<keyword evidence="5" id="KW-0539">Nucleus</keyword>
<gene>
    <name evidence="7" type="ORF">FPE_LOCUS9</name>
</gene>
<evidence type="ECO:0000256" key="3">
    <source>
        <dbReference type="ARBA" id="ARBA00023125"/>
    </source>
</evidence>
<dbReference type="PANTHER" id="PTHR31221:SF83">
    <property type="entry name" value="WRKY TRANSCRIPTION FACTOR 75-RELATED"/>
    <property type="match status" value="1"/>
</dbReference>
<organism evidence="7 8">
    <name type="scientific">Fraxinus pennsylvanica</name>
    <dbReference type="NCBI Taxonomy" id="56036"/>
    <lineage>
        <taxon>Eukaryota</taxon>
        <taxon>Viridiplantae</taxon>
        <taxon>Streptophyta</taxon>
        <taxon>Embryophyta</taxon>
        <taxon>Tracheophyta</taxon>
        <taxon>Spermatophyta</taxon>
        <taxon>Magnoliopsida</taxon>
        <taxon>eudicotyledons</taxon>
        <taxon>Gunneridae</taxon>
        <taxon>Pentapetalae</taxon>
        <taxon>asterids</taxon>
        <taxon>lamiids</taxon>
        <taxon>Lamiales</taxon>
        <taxon>Oleaceae</taxon>
        <taxon>Oleeae</taxon>
        <taxon>Fraxinus</taxon>
    </lineage>
</organism>
<dbReference type="InterPro" id="IPR044810">
    <property type="entry name" value="WRKY_plant"/>
</dbReference>
<evidence type="ECO:0000313" key="7">
    <source>
        <dbReference type="EMBL" id="CAI9752578.1"/>
    </source>
</evidence>
<dbReference type="GO" id="GO:0003700">
    <property type="term" value="F:DNA-binding transcription factor activity"/>
    <property type="evidence" value="ECO:0007669"/>
    <property type="project" value="InterPro"/>
</dbReference>
<dbReference type="PROSITE" id="PS50811">
    <property type="entry name" value="WRKY"/>
    <property type="match status" value="1"/>
</dbReference>
<comment type="subcellular location">
    <subcellularLocation>
        <location evidence="1">Nucleus</location>
    </subcellularLocation>
</comment>
<evidence type="ECO:0000313" key="8">
    <source>
        <dbReference type="Proteomes" id="UP000834106"/>
    </source>
</evidence>